<keyword evidence="4" id="KW-0472">Membrane</keyword>
<evidence type="ECO:0000313" key="7">
    <source>
        <dbReference type="EMBL" id="PDS24025.1"/>
    </source>
</evidence>
<dbReference type="PANTHER" id="PTHR30026:SF20">
    <property type="entry name" value="OUTER MEMBRANE PROTEIN TOLC"/>
    <property type="match status" value="1"/>
</dbReference>
<comment type="caution">
    <text evidence="7">The sequence shown here is derived from an EMBL/GenBank/DDBJ whole genome shotgun (WGS) entry which is preliminary data.</text>
</comment>
<dbReference type="OrthoDB" id="367883at2"/>
<dbReference type="GO" id="GO:1990281">
    <property type="term" value="C:efflux pump complex"/>
    <property type="evidence" value="ECO:0007669"/>
    <property type="project" value="TreeGrafter"/>
</dbReference>
<evidence type="ECO:0000256" key="4">
    <source>
        <dbReference type="ARBA" id="ARBA00023136"/>
    </source>
</evidence>
<dbReference type="SUPFAM" id="SSF56954">
    <property type="entry name" value="Outer membrane efflux proteins (OEP)"/>
    <property type="match status" value="1"/>
</dbReference>
<evidence type="ECO:0000313" key="8">
    <source>
        <dbReference type="Proteomes" id="UP000220828"/>
    </source>
</evidence>
<protein>
    <submittedName>
        <fullName evidence="7">TolC family protein</fullName>
    </submittedName>
</protein>
<dbReference type="OMA" id="FNWQNLS"/>
<dbReference type="PANTHER" id="PTHR30026">
    <property type="entry name" value="OUTER MEMBRANE PROTEIN TOLC"/>
    <property type="match status" value="1"/>
</dbReference>
<sequence>MTKKTIFHSTWVSCFWLLSIAKSIGQEVKTFANLDAVLSFAKTQNSSFEQAALQSQLAKLTKQTAIGNVLNPRVPASVQVLDHIKQQVSFLPGQAFGMPEGTFKAITMGQQYASTLSVQPQFDILNLSSWAQIKSASINQDLVDNQNQMNEQKLYDQINMTYFNLISMQGQQQILKENIQLAQNVALIMQNKFKEGLARKQDLNEALSNLLGLQDKMQQLEWNMKIQHQILDLYFENRVQSEVIETVWEFEKTAPLQVANNPLWIDNAELQKQMAQQDKRVLMLQNVPVLSFVSSFNWQNLSNDGFFAASSNGVSYHYVGLKLSYDFPTTVQKIANLKSKSVQLEQLENQAQHVQKEQDHKNKQMQLEFEKAKGQVVFLKQIFELKKDSYEKNFNQFKENILPLDKLLLSQTDMLNSQLQWVAGLSNVGYCWWRIRINNQFLAKETK</sequence>
<dbReference type="GO" id="GO:0015562">
    <property type="term" value="F:efflux transmembrane transporter activity"/>
    <property type="evidence" value="ECO:0007669"/>
    <property type="project" value="InterPro"/>
</dbReference>
<keyword evidence="5" id="KW-0998">Cell outer membrane</keyword>
<evidence type="ECO:0000256" key="2">
    <source>
        <dbReference type="ARBA" id="ARBA00022452"/>
    </source>
</evidence>
<comment type="subcellular location">
    <subcellularLocation>
        <location evidence="1">Cell outer membrane</location>
    </subcellularLocation>
</comment>
<evidence type="ECO:0000256" key="3">
    <source>
        <dbReference type="ARBA" id="ARBA00022692"/>
    </source>
</evidence>
<dbReference type="EMBL" id="PCMW01000049">
    <property type="protein sequence ID" value="PDS24025.1"/>
    <property type="molecule type" value="Genomic_DNA"/>
</dbReference>
<feature type="coiled-coil region" evidence="6">
    <location>
        <begin position="337"/>
        <end position="400"/>
    </location>
</feature>
<organism evidence="7 8">
    <name type="scientific">Flavobacterium branchiophilum</name>
    <dbReference type="NCBI Taxonomy" id="55197"/>
    <lineage>
        <taxon>Bacteria</taxon>
        <taxon>Pseudomonadati</taxon>
        <taxon>Bacteroidota</taxon>
        <taxon>Flavobacteriia</taxon>
        <taxon>Flavobacteriales</taxon>
        <taxon>Flavobacteriaceae</taxon>
        <taxon>Flavobacterium</taxon>
    </lineage>
</organism>
<dbReference type="Proteomes" id="UP000220828">
    <property type="component" value="Unassembled WGS sequence"/>
</dbReference>
<dbReference type="Gene3D" id="1.20.1600.10">
    <property type="entry name" value="Outer membrane efflux proteins (OEP)"/>
    <property type="match status" value="1"/>
</dbReference>
<proteinExistence type="predicted"/>
<keyword evidence="6" id="KW-0175">Coiled coil</keyword>
<name>A0A2H3KAZ9_9FLAO</name>
<keyword evidence="2" id="KW-1134">Transmembrane beta strand</keyword>
<evidence type="ECO:0000256" key="1">
    <source>
        <dbReference type="ARBA" id="ARBA00004442"/>
    </source>
</evidence>
<reference evidence="7 8" key="1">
    <citation type="submission" date="2017-09" db="EMBL/GenBank/DDBJ databases">
        <title>Whole genomes of Flavobacteriaceae.</title>
        <authorList>
            <person name="Stine C."/>
            <person name="Li C."/>
            <person name="Tadesse D."/>
        </authorList>
    </citation>
    <scope>NUCLEOTIDE SEQUENCE [LARGE SCALE GENOMIC DNA]</scope>
    <source>
        <strain evidence="7 8">ATCC 35036</strain>
    </source>
</reference>
<dbReference type="GO" id="GO:0015288">
    <property type="term" value="F:porin activity"/>
    <property type="evidence" value="ECO:0007669"/>
    <property type="project" value="TreeGrafter"/>
</dbReference>
<evidence type="ECO:0000256" key="6">
    <source>
        <dbReference type="SAM" id="Coils"/>
    </source>
</evidence>
<accession>A0A2H3KAZ9</accession>
<keyword evidence="3" id="KW-0812">Transmembrane</keyword>
<dbReference type="RefSeq" id="WP_014084489.1">
    <property type="nucleotide sequence ID" value="NZ_CBCSFI010000055.1"/>
</dbReference>
<dbReference type="AlphaFoldDB" id="A0A2H3KAZ9"/>
<dbReference type="GO" id="GO:0009279">
    <property type="term" value="C:cell outer membrane"/>
    <property type="evidence" value="ECO:0007669"/>
    <property type="project" value="UniProtKB-SubCell"/>
</dbReference>
<gene>
    <name evidence="7" type="ORF">B0A77_09395</name>
</gene>
<evidence type="ECO:0000256" key="5">
    <source>
        <dbReference type="ARBA" id="ARBA00023237"/>
    </source>
</evidence>
<dbReference type="InterPro" id="IPR051906">
    <property type="entry name" value="TolC-like"/>
</dbReference>